<evidence type="ECO:0000256" key="1">
    <source>
        <dbReference type="SAM" id="MobiDB-lite"/>
    </source>
</evidence>
<dbReference type="EMBL" id="JAULUE010002065">
    <property type="protein sequence ID" value="KAK5878966.1"/>
    <property type="molecule type" value="Genomic_DNA"/>
</dbReference>
<keyword evidence="3" id="KW-1185">Reference proteome</keyword>
<protein>
    <submittedName>
        <fullName evidence="2">Uncharacterized protein</fullName>
    </submittedName>
</protein>
<name>A0AAN8B5I3_9TELE</name>
<dbReference type="Proteomes" id="UP001335648">
    <property type="component" value="Unassembled WGS sequence"/>
</dbReference>
<evidence type="ECO:0000313" key="2">
    <source>
        <dbReference type="EMBL" id="KAK5878966.1"/>
    </source>
</evidence>
<feature type="region of interest" description="Disordered" evidence="1">
    <location>
        <begin position="63"/>
        <end position="86"/>
    </location>
</feature>
<accession>A0AAN8B5I3</accession>
<organism evidence="2 3">
    <name type="scientific">Champsocephalus esox</name>
    <name type="common">pike icefish</name>
    <dbReference type="NCBI Taxonomy" id="159716"/>
    <lineage>
        <taxon>Eukaryota</taxon>
        <taxon>Metazoa</taxon>
        <taxon>Chordata</taxon>
        <taxon>Craniata</taxon>
        <taxon>Vertebrata</taxon>
        <taxon>Euteleostomi</taxon>
        <taxon>Actinopterygii</taxon>
        <taxon>Neopterygii</taxon>
        <taxon>Teleostei</taxon>
        <taxon>Neoteleostei</taxon>
        <taxon>Acanthomorphata</taxon>
        <taxon>Eupercaria</taxon>
        <taxon>Perciformes</taxon>
        <taxon>Notothenioidei</taxon>
        <taxon>Channichthyidae</taxon>
        <taxon>Champsocephalus</taxon>
    </lineage>
</organism>
<dbReference type="AlphaFoldDB" id="A0AAN8B5I3"/>
<sequence>MQCVRTPPTARADRGSFRRILGVSSCRTHKARAPAFSTHLPRTAVGRADRGCCTGGGRALQSHQGHGGWAAALEGSGGEETGGEEDVGRCAAEIVSVTGEKMPSQTLIQQRPEPRRCSRSVLLRASSAVTGVLMSGKS</sequence>
<comment type="caution">
    <text evidence="2">The sequence shown here is derived from an EMBL/GenBank/DDBJ whole genome shotgun (WGS) entry which is preliminary data.</text>
</comment>
<reference evidence="2 3" key="1">
    <citation type="journal article" date="2023" name="Mol. Biol. Evol.">
        <title>Genomics of Secondarily Temperate Adaptation in the Only Non-Antarctic Icefish.</title>
        <authorList>
            <person name="Rivera-Colon A.G."/>
            <person name="Rayamajhi N."/>
            <person name="Minhas B.F."/>
            <person name="Madrigal G."/>
            <person name="Bilyk K.T."/>
            <person name="Yoon V."/>
            <person name="Hune M."/>
            <person name="Gregory S."/>
            <person name="Cheng C.H.C."/>
            <person name="Catchen J.M."/>
        </authorList>
    </citation>
    <scope>NUCLEOTIDE SEQUENCE [LARGE SCALE GENOMIC DNA]</scope>
    <source>
        <strain evidence="2">JC2023a</strain>
    </source>
</reference>
<evidence type="ECO:0000313" key="3">
    <source>
        <dbReference type="Proteomes" id="UP001335648"/>
    </source>
</evidence>
<gene>
    <name evidence="2" type="ORF">CesoFtcFv8_024322</name>
</gene>
<proteinExistence type="predicted"/>